<evidence type="ECO:0000256" key="5">
    <source>
        <dbReference type="ARBA" id="ARBA00023002"/>
    </source>
</evidence>
<feature type="region of interest" description="Disordered" evidence="8">
    <location>
        <begin position="455"/>
        <end position="477"/>
    </location>
</feature>
<dbReference type="GO" id="GO:0004601">
    <property type="term" value="F:peroxidase activity"/>
    <property type="evidence" value="ECO:0007669"/>
    <property type="project" value="UniProtKB-KW"/>
</dbReference>
<gene>
    <name evidence="11" type="ORF">CLAFUR5_04101</name>
</gene>
<keyword evidence="3" id="KW-0349">Heme</keyword>
<dbReference type="Gene3D" id="1.10.489.10">
    <property type="entry name" value="Chloroperoxidase-like"/>
    <property type="match status" value="1"/>
</dbReference>
<dbReference type="EMBL" id="CP090166">
    <property type="protein sequence ID" value="UJO16959.1"/>
    <property type="molecule type" value="Genomic_DNA"/>
</dbReference>
<keyword evidence="4" id="KW-0479">Metal-binding</keyword>
<keyword evidence="9" id="KW-0732">Signal</keyword>
<evidence type="ECO:0000256" key="6">
    <source>
        <dbReference type="ARBA" id="ARBA00023004"/>
    </source>
</evidence>
<evidence type="ECO:0000256" key="8">
    <source>
        <dbReference type="SAM" id="MobiDB-lite"/>
    </source>
</evidence>
<reference evidence="11" key="2">
    <citation type="journal article" date="2022" name="Microb. Genom.">
        <title>A chromosome-scale genome assembly of the tomato pathogen Cladosporium fulvum reveals a compartmentalized genome architecture and the presence of a dispensable chromosome.</title>
        <authorList>
            <person name="Zaccaron A.Z."/>
            <person name="Chen L.H."/>
            <person name="Samaras A."/>
            <person name="Stergiopoulos I."/>
        </authorList>
    </citation>
    <scope>NUCLEOTIDE SEQUENCE</scope>
    <source>
        <strain evidence="11">Race5_Kim</strain>
    </source>
</reference>
<dbReference type="AlphaFoldDB" id="A0A9Q8LGX0"/>
<keyword evidence="2 11" id="KW-0575">Peroxidase</keyword>
<comment type="cofactor">
    <cofactor evidence="1">
        <name>heme b</name>
        <dbReference type="ChEBI" id="CHEBI:60344"/>
    </cofactor>
</comment>
<evidence type="ECO:0000256" key="7">
    <source>
        <dbReference type="ARBA" id="ARBA00025795"/>
    </source>
</evidence>
<feature type="chain" id="PRO_5040236883" evidence="9">
    <location>
        <begin position="20"/>
        <end position="477"/>
    </location>
</feature>
<dbReference type="InterPro" id="IPR036851">
    <property type="entry name" value="Chloroperoxidase-like_sf"/>
</dbReference>
<dbReference type="GeneID" id="71983979"/>
<dbReference type="RefSeq" id="XP_047761325.1">
    <property type="nucleotide sequence ID" value="XM_047903249.1"/>
</dbReference>
<dbReference type="GO" id="GO:0046872">
    <property type="term" value="F:metal ion binding"/>
    <property type="evidence" value="ECO:0007669"/>
    <property type="project" value="UniProtKB-KW"/>
</dbReference>
<dbReference type="KEGG" id="ffu:CLAFUR5_04101"/>
<dbReference type="Proteomes" id="UP000756132">
    <property type="component" value="Chromosome 4"/>
</dbReference>
<name>A0A9Q8LGX0_PASFU</name>
<sequence>MSSKTTLLVLPLLLQTSLAFPWVASAPGVDSALLHSSRHRRQADLNCAFNPNHENAAPLSSQFPYNNARFPFPGNGRGGYLVPAPGDTAHEFRAPRAGIDIRGPCPGLNAAANHGFLARDGIVTYGELVDAQQNMYNVGFDLANVLAIAGVGLDGDLLSGKVSLGCDATSRTKSPLSLLASQPGLNGHNKFEADASLTRGDFFTTNNFRLNTTLFTMMMETCQGNCGRQELSVYREERWQQSVAENGNFFFGPGSLLLYGAASFLYELFPGEGGSPDEATMMSFFSIDKAADGSYVENSGERAPPNWRPRVAPYSGSDVVREIVAMYIANPVLFGGNVGQNNFIGLNSGAAIRDGRLVDTAPSAILCLLFQALQSAIPATVGQAVNLPVNILNQITQLAPFATNIGCPSNPNDGGSGADIPILPDLGLPPLVIPSLPPLPLPLPDLPIRLPPLPPLLGPSRPGQGGGLLGGLFPRAN</sequence>
<comment type="similarity">
    <text evidence="7">Belongs to the chloroperoxidase family.</text>
</comment>
<dbReference type="PANTHER" id="PTHR33577:SF15">
    <property type="entry name" value="HEME HALOPEROXIDASE FAMILY PROFILE DOMAIN-CONTAINING PROTEIN"/>
    <property type="match status" value="1"/>
</dbReference>
<keyword evidence="5" id="KW-0560">Oxidoreductase</keyword>
<dbReference type="Pfam" id="PF01328">
    <property type="entry name" value="Peroxidase_2"/>
    <property type="match status" value="1"/>
</dbReference>
<feature type="signal peptide" evidence="9">
    <location>
        <begin position="1"/>
        <end position="19"/>
    </location>
</feature>
<feature type="domain" description="Heme haloperoxidase family profile" evidence="10">
    <location>
        <begin position="88"/>
        <end position="321"/>
    </location>
</feature>
<dbReference type="PANTHER" id="PTHR33577">
    <property type="entry name" value="STERIGMATOCYSTIN BIOSYNTHESIS PEROXIDASE STCC-RELATED"/>
    <property type="match status" value="1"/>
</dbReference>
<keyword evidence="12" id="KW-1185">Reference proteome</keyword>
<evidence type="ECO:0000256" key="4">
    <source>
        <dbReference type="ARBA" id="ARBA00022723"/>
    </source>
</evidence>
<evidence type="ECO:0000256" key="2">
    <source>
        <dbReference type="ARBA" id="ARBA00022559"/>
    </source>
</evidence>
<proteinExistence type="inferred from homology"/>
<organism evidence="11 12">
    <name type="scientific">Passalora fulva</name>
    <name type="common">Tomato leaf mold</name>
    <name type="synonym">Cladosporium fulvum</name>
    <dbReference type="NCBI Taxonomy" id="5499"/>
    <lineage>
        <taxon>Eukaryota</taxon>
        <taxon>Fungi</taxon>
        <taxon>Dikarya</taxon>
        <taxon>Ascomycota</taxon>
        <taxon>Pezizomycotina</taxon>
        <taxon>Dothideomycetes</taxon>
        <taxon>Dothideomycetidae</taxon>
        <taxon>Mycosphaerellales</taxon>
        <taxon>Mycosphaerellaceae</taxon>
        <taxon>Fulvia</taxon>
    </lineage>
</organism>
<dbReference type="PROSITE" id="PS51405">
    <property type="entry name" value="HEME_HALOPEROXIDASE"/>
    <property type="match status" value="1"/>
</dbReference>
<accession>A0A9Q8LGX0</accession>
<reference evidence="11" key="1">
    <citation type="submission" date="2021-12" db="EMBL/GenBank/DDBJ databases">
        <authorList>
            <person name="Zaccaron A."/>
            <person name="Stergiopoulos I."/>
        </authorList>
    </citation>
    <scope>NUCLEOTIDE SEQUENCE</scope>
    <source>
        <strain evidence="11">Race5_Kim</strain>
    </source>
</reference>
<evidence type="ECO:0000256" key="1">
    <source>
        <dbReference type="ARBA" id="ARBA00001970"/>
    </source>
</evidence>
<evidence type="ECO:0000313" key="11">
    <source>
        <dbReference type="EMBL" id="UJO16959.1"/>
    </source>
</evidence>
<dbReference type="InterPro" id="IPR000028">
    <property type="entry name" value="Chloroperoxidase"/>
</dbReference>
<dbReference type="SUPFAM" id="SSF47571">
    <property type="entry name" value="Cloroperoxidase"/>
    <property type="match status" value="1"/>
</dbReference>
<evidence type="ECO:0000259" key="10">
    <source>
        <dbReference type="PROSITE" id="PS51405"/>
    </source>
</evidence>
<evidence type="ECO:0000256" key="9">
    <source>
        <dbReference type="SAM" id="SignalP"/>
    </source>
</evidence>
<evidence type="ECO:0000313" key="12">
    <source>
        <dbReference type="Proteomes" id="UP000756132"/>
    </source>
</evidence>
<evidence type="ECO:0000256" key="3">
    <source>
        <dbReference type="ARBA" id="ARBA00022617"/>
    </source>
</evidence>
<keyword evidence="6" id="KW-0408">Iron</keyword>
<dbReference type="OrthoDB" id="407298at2759"/>
<protein>
    <submittedName>
        <fullName evidence="11">Dothistromin biosynthesis peroxidase dotB</fullName>
    </submittedName>
</protein>